<name>C1ASE8_RHOOB</name>
<dbReference type="Proteomes" id="UP000002212">
    <property type="component" value="Chromosome"/>
</dbReference>
<feature type="region of interest" description="Disordered" evidence="1">
    <location>
        <begin position="36"/>
        <end position="194"/>
    </location>
</feature>
<gene>
    <name evidence="2" type="ordered locus">ROP_01500</name>
</gene>
<dbReference type="HOGENOM" id="CLU_1401514_0_0_11"/>
<evidence type="ECO:0000313" key="3">
    <source>
        <dbReference type="Proteomes" id="UP000002212"/>
    </source>
</evidence>
<feature type="compositionally biased region" description="Basic and acidic residues" evidence="1">
    <location>
        <begin position="148"/>
        <end position="172"/>
    </location>
</feature>
<evidence type="ECO:0000313" key="2">
    <source>
        <dbReference type="EMBL" id="BAH48397.1"/>
    </source>
</evidence>
<dbReference type="AlphaFoldDB" id="C1ASE8"/>
<dbReference type="EMBL" id="AP011115">
    <property type="protein sequence ID" value="BAH48397.1"/>
    <property type="molecule type" value="Genomic_DNA"/>
</dbReference>
<accession>C1ASE8</accession>
<organism evidence="2 3">
    <name type="scientific">Rhodococcus opacus (strain B4)</name>
    <dbReference type="NCBI Taxonomy" id="632772"/>
    <lineage>
        <taxon>Bacteria</taxon>
        <taxon>Bacillati</taxon>
        <taxon>Actinomycetota</taxon>
        <taxon>Actinomycetes</taxon>
        <taxon>Mycobacteriales</taxon>
        <taxon>Nocardiaceae</taxon>
        <taxon>Rhodococcus</taxon>
    </lineage>
</organism>
<proteinExistence type="predicted"/>
<feature type="compositionally biased region" description="Basic residues" evidence="1">
    <location>
        <begin position="88"/>
        <end position="97"/>
    </location>
</feature>
<sequence>MRTRGGGRNGFCTDVVADVADRFVVSAGGIPRASDARGWAGGVHPARGRRRRGGAGDVRGRCRRRAGGIVVPQAGPPVADLTGPVGLGHRRPRRSRPSRPPGRAAPARGHRGAADPGVPAACDPAGSVPAAVGDAPDRGPGRRPVRGLHQDPPRPRRRRDGDDPAATQHDRGSVPPRHVRPWQPTRAENESSRV</sequence>
<protein>
    <submittedName>
        <fullName evidence="2">Uncharacterized protein</fullName>
    </submittedName>
</protein>
<evidence type="ECO:0000256" key="1">
    <source>
        <dbReference type="SAM" id="MobiDB-lite"/>
    </source>
</evidence>
<dbReference type="KEGG" id="rop:ROP_01500"/>
<reference evidence="2 3" key="1">
    <citation type="submission" date="2009-03" db="EMBL/GenBank/DDBJ databases">
        <title>Comparison of the complete genome sequences of Rhodococcus erythropolis PR4 and Rhodococcus opacus B4.</title>
        <authorList>
            <person name="Takarada H."/>
            <person name="Sekine M."/>
            <person name="Hosoyama A."/>
            <person name="Yamada R."/>
            <person name="Fujisawa T."/>
            <person name="Omata S."/>
            <person name="Shimizu A."/>
            <person name="Tsukatani N."/>
            <person name="Tanikawa S."/>
            <person name="Fujita N."/>
            <person name="Harayama S."/>
        </authorList>
    </citation>
    <scope>NUCLEOTIDE SEQUENCE [LARGE SCALE GENOMIC DNA]</scope>
    <source>
        <strain evidence="2 3">B4</strain>
    </source>
</reference>